<evidence type="ECO:0000313" key="5">
    <source>
        <dbReference type="EMBL" id="KDR10356.1"/>
    </source>
</evidence>
<protein>
    <submittedName>
        <fullName evidence="5">Transient receptor potential-gamma protein</fullName>
    </submittedName>
</protein>
<dbReference type="PANTHER" id="PTHR10117">
    <property type="entry name" value="TRANSIENT RECEPTOR POTENTIAL CHANNEL"/>
    <property type="match status" value="1"/>
</dbReference>
<evidence type="ECO:0000256" key="2">
    <source>
        <dbReference type="ARBA" id="ARBA00023065"/>
    </source>
</evidence>
<dbReference type="GO" id="GO:0070679">
    <property type="term" value="F:inositol 1,4,5 trisphosphate binding"/>
    <property type="evidence" value="ECO:0007669"/>
    <property type="project" value="TreeGrafter"/>
</dbReference>
<organism evidence="5 6">
    <name type="scientific">Zootermopsis nevadensis</name>
    <name type="common">Dampwood termite</name>
    <dbReference type="NCBI Taxonomy" id="136037"/>
    <lineage>
        <taxon>Eukaryota</taxon>
        <taxon>Metazoa</taxon>
        <taxon>Ecdysozoa</taxon>
        <taxon>Arthropoda</taxon>
        <taxon>Hexapoda</taxon>
        <taxon>Insecta</taxon>
        <taxon>Pterygota</taxon>
        <taxon>Neoptera</taxon>
        <taxon>Polyneoptera</taxon>
        <taxon>Dictyoptera</taxon>
        <taxon>Blattodea</taxon>
        <taxon>Blattoidea</taxon>
        <taxon>Termitoidae</taxon>
        <taxon>Termopsidae</taxon>
        <taxon>Zootermopsis</taxon>
    </lineage>
</organism>
<gene>
    <name evidence="5" type="ORF">L798_15757</name>
</gene>
<keyword evidence="1" id="KW-0813">Transport</keyword>
<keyword evidence="4" id="KW-0472">Membrane</keyword>
<proteinExistence type="predicted"/>
<dbReference type="InParanoid" id="A0A067QPE2"/>
<dbReference type="PANTHER" id="PTHR10117:SF54">
    <property type="entry name" value="TRANSIENT RECEPTOR POTENTIAL-GAMMA PROTEIN"/>
    <property type="match status" value="1"/>
</dbReference>
<dbReference type="GO" id="GO:0005886">
    <property type="term" value="C:plasma membrane"/>
    <property type="evidence" value="ECO:0007669"/>
    <property type="project" value="TreeGrafter"/>
</dbReference>
<keyword evidence="5" id="KW-0675">Receptor</keyword>
<dbReference type="GO" id="GO:0051480">
    <property type="term" value="P:regulation of cytosolic calcium ion concentration"/>
    <property type="evidence" value="ECO:0007669"/>
    <property type="project" value="TreeGrafter"/>
</dbReference>
<feature type="transmembrane region" description="Helical" evidence="4">
    <location>
        <begin position="78"/>
        <end position="99"/>
    </location>
</feature>
<keyword evidence="3" id="KW-0407">Ion channel</keyword>
<dbReference type="EMBL" id="KK853169">
    <property type="protein sequence ID" value="KDR10356.1"/>
    <property type="molecule type" value="Genomic_DNA"/>
</dbReference>
<sequence length="106" mass="12038">MVIFYFLDGSLFETMQTLFWTVFGVIDMNQFNLSHIESFTKFSAKIILGTYAVITNVVLLNLLIAMLNNSYQLISVSIWNFVIETSKLIGVTVTVFQVIREAGTDK</sequence>
<accession>A0A067QPE2</accession>
<keyword evidence="2" id="KW-0406">Ion transport</keyword>
<keyword evidence="4" id="KW-0812">Transmembrane</keyword>
<evidence type="ECO:0000256" key="1">
    <source>
        <dbReference type="ARBA" id="ARBA00022448"/>
    </source>
</evidence>
<evidence type="ECO:0000256" key="4">
    <source>
        <dbReference type="SAM" id="Phobius"/>
    </source>
</evidence>
<dbReference type="GO" id="GO:0015279">
    <property type="term" value="F:store-operated calcium channel activity"/>
    <property type="evidence" value="ECO:0007669"/>
    <property type="project" value="TreeGrafter"/>
</dbReference>
<dbReference type="GO" id="GO:0034703">
    <property type="term" value="C:cation channel complex"/>
    <property type="evidence" value="ECO:0007669"/>
    <property type="project" value="TreeGrafter"/>
</dbReference>
<evidence type="ECO:0000256" key="3">
    <source>
        <dbReference type="ARBA" id="ARBA00023303"/>
    </source>
</evidence>
<dbReference type="eggNOG" id="KOG3609">
    <property type="taxonomic scope" value="Eukaryota"/>
</dbReference>
<keyword evidence="4" id="KW-1133">Transmembrane helix</keyword>
<evidence type="ECO:0000313" key="6">
    <source>
        <dbReference type="Proteomes" id="UP000027135"/>
    </source>
</evidence>
<dbReference type="Proteomes" id="UP000027135">
    <property type="component" value="Unassembled WGS sequence"/>
</dbReference>
<name>A0A067QPE2_ZOONE</name>
<feature type="transmembrane region" description="Helical" evidence="4">
    <location>
        <begin position="46"/>
        <end position="66"/>
    </location>
</feature>
<reference evidence="5 6" key="1">
    <citation type="journal article" date="2014" name="Nat. Commun.">
        <title>Molecular traces of alternative social organization in a termite genome.</title>
        <authorList>
            <person name="Terrapon N."/>
            <person name="Li C."/>
            <person name="Robertson H.M."/>
            <person name="Ji L."/>
            <person name="Meng X."/>
            <person name="Booth W."/>
            <person name="Chen Z."/>
            <person name="Childers C.P."/>
            <person name="Glastad K.M."/>
            <person name="Gokhale K."/>
            <person name="Gowin J."/>
            <person name="Gronenberg W."/>
            <person name="Hermansen R.A."/>
            <person name="Hu H."/>
            <person name="Hunt B.G."/>
            <person name="Huylmans A.K."/>
            <person name="Khalil S.M."/>
            <person name="Mitchell R.D."/>
            <person name="Munoz-Torres M.C."/>
            <person name="Mustard J.A."/>
            <person name="Pan H."/>
            <person name="Reese J.T."/>
            <person name="Scharf M.E."/>
            <person name="Sun F."/>
            <person name="Vogel H."/>
            <person name="Xiao J."/>
            <person name="Yang W."/>
            <person name="Yang Z."/>
            <person name="Yang Z."/>
            <person name="Zhou J."/>
            <person name="Zhu J."/>
            <person name="Brent C.S."/>
            <person name="Elsik C.G."/>
            <person name="Goodisman M.A."/>
            <person name="Liberles D.A."/>
            <person name="Roe R.M."/>
            <person name="Vargo E.L."/>
            <person name="Vilcinskas A."/>
            <person name="Wang J."/>
            <person name="Bornberg-Bauer E."/>
            <person name="Korb J."/>
            <person name="Zhang G."/>
            <person name="Liebig J."/>
        </authorList>
    </citation>
    <scope>NUCLEOTIDE SEQUENCE [LARGE SCALE GENOMIC DNA]</scope>
    <source>
        <tissue evidence="5">Whole organism</tissue>
    </source>
</reference>
<keyword evidence="6" id="KW-1185">Reference proteome</keyword>
<feature type="transmembrane region" description="Helical" evidence="4">
    <location>
        <begin position="6"/>
        <end position="26"/>
    </location>
</feature>
<dbReference type="InterPro" id="IPR002153">
    <property type="entry name" value="TRPC_channel"/>
</dbReference>
<dbReference type="AlphaFoldDB" id="A0A067QPE2"/>